<evidence type="ECO:0008006" key="4">
    <source>
        <dbReference type="Google" id="ProtNLM"/>
    </source>
</evidence>
<evidence type="ECO:0000256" key="1">
    <source>
        <dbReference type="SAM" id="Phobius"/>
    </source>
</evidence>
<proteinExistence type="predicted"/>
<feature type="transmembrane region" description="Helical" evidence="1">
    <location>
        <begin position="135"/>
        <end position="155"/>
    </location>
</feature>
<protein>
    <recommendedName>
        <fullName evidence="4">Osiris</fullName>
    </recommendedName>
</protein>
<dbReference type="EMBL" id="QOIP01000009">
    <property type="protein sequence ID" value="RLU18746.1"/>
    <property type="molecule type" value="Genomic_DNA"/>
</dbReference>
<gene>
    <name evidence="3" type="ORF">DMN91_009103</name>
</gene>
<keyword evidence="1" id="KW-1133">Transmembrane helix</keyword>
<dbReference type="OrthoDB" id="8189012at2759"/>
<keyword evidence="1" id="KW-0812">Transmembrane</keyword>
<dbReference type="AlphaFoldDB" id="A0A3L8DEM9"/>
<accession>A0A3L8DEM9</accession>
<name>A0A3L8DEM9_OOCBI</name>
<feature type="chain" id="PRO_5018144085" description="Osiris" evidence="2">
    <location>
        <begin position="33"/>
        <end position="208"/>
    </location>
</feature>
<feature type="transmembrane region" description="Helical" evidence="1">
    <location>
        <begin position="112"/>
        <end position="129"/>
    </location>
</feature>
<dbReference type="Proteomes" id="UP000279307">
    <property type="component" value="Chromosome 9"/>
</dbReference>
<dbReference type="GO" id="GO:0016020">
    <property type="term" value="C:membrane"/>
    <property type="evidence" value="ECO:0007669"/>
    <property type="project" value="TreeGrafter"/>
</dbReference>
<evidence type="ECO:0000313" key="3">
    <source>
        <dbReference type="EMBL" id="RLU18746.1"/>
    </source>
</evidence>
<sequence length="208" mass="23133">MTISKRLQSLSNMLRRIFAFLILGGLVAVCSCEPVNRTLLLETAGTIKCTDDEGDTSPCRTGQTTIDTSTLEPRENQTRTGRKFERTFLENSDDATSKVSARKKGRQRFGRILLYLLGAMKAALIYGLLHGVAALAGKAVLVAKVALALAIAAIIKKNDHEKVSYEIVKHPHHSHSHTYSSSIDYDHRGDFGDEGYDHRQRRRILPLK</sequence>
<dbReference type="PANTHER" id="PTHR21879:SF22">
    <property type="entry name" value="FI03362P-RELATED"/>
    <property type="match status" value="1"/>
</dbReference>
<dbReference type="InterPro" id="IPR012464">
    <property type="entry name" value="DUF1676"/>
</dbReference>
<organism evidence="3">
    <name type="scientific">Ooceraea biroi</name>
    <name type="common">Clonal raider ant</name>
    <name type="synonym">Cerapachys biroi</name>
    <dbReference type="NCBI Taxonomy" id="2015173"/>
    <lineage>
        <taxon>Eukaryota</taxon>
        <taxon>Metazoa</taxon>
        <taxon>Ecdysozoa</taxon>
        <taxon>Arthropoda</taxon>
        <taxon>Hexapoda</taxon>
        <taxon>Insecta</taxon>
        <taxon>Pterygota</taxon>
        <taxon>Neoptera</taxon>
        <taxon>Endopterygota</taxon>
        <taxon>Hymenoptera</taxon>
        <taxon>Apocrita</taxon>
        <taxon>Aculeata</taxon>
        <taxon>Formicoidea</taxon>
        <taxon>Formicidae</taxon>
        <taxon>Dorylinae</taxon>
        <taxon>Ooceraea</taxon>
    </lineage>
</organism>
<keyword evidence="1" id="KW-0472">Membrane</keyword>
<keyword evidence="2" id="KW-0732">Signal</keyword>
<dbReference type="Pfam" id="PF07898">
    <property type="entry name" value="DUF1676"/>
    <property type="match status" value="1"/>
</dbReference>
<reference evidence="3" key="2">
    <citation type="submission" date="2018-07" db="EMBL/GenBank/DDBJ databases">
        <authorList>
            <person name="Mckenzie S.K."/>
            <person name="Kronauer D.J.C."/>
        </authorList>
    </citation>
    <scope>NUCLEOTIDE SEQUENCE</scope>
    <source>
        <strain evidence="3">Clonal line C1</strain>
    </source>
</reference>
<feature type="signal peptide" evidence="2">
    <location>
        <begin position="1"/>
        <end position="32"/>
    </location>
</feature>
<comment type="caution">
    <text evidence="3">The sequence shown here is derived from an EMBL/GenBank/DDBJ whole genome shotgun (WGS) entry which is preliminary data.</text>
</comment>
<evidence type="ECO:0000256" key="2">
    <source>
        <dbReference type="SAM" id="SignalP"/>
    </source>
</evidence>
<reference evidence="3" key="1">
    <citation type="journal article" date="2018" name="Genome Res.">
        <title>The genomic architecture and molecular evolution of ant odorant receptors.</title>
        <authorList>
            <person name="McKenzie S.K."/>
            <person name="Kronauer D.J.C."/>
        </authorList>
    </citation>
    <scope>NUCLEOTIDE SEQUENCE [LARGE SCALE GENOMIC DNA]</scope>
    <source>
        <strain evidence="3">Clonal line C1</strain>
    </source>
</reference>
<dbReference type="PROSITE" id="PS51257">
    <property type="entry name" value="PROKAR_LIPOPROTEIN"/>
    <property type="match status" value="1"/>
</dbReference>
<dbReference type="PANTHER" id="PTHR21879">
    <property type="entry name" value="FI03362P-RELATED-RELATED"/>
    <property type="match status" value="1"/>
</dbReference>